<sequence>MPVTDEAIDKMNSMIVGGELASGELPVLTEPALRIGAVTTPATGPVRDVRGQP</sequence>
<dbReference type="Proteomes" id="UP000510844">
    <property type="component" value="Chromosome"/>
</dbReference>
<name>A0A7L6B3L7_9ACTN</name>
<dbReference type="KEGG" id="mfeu:H1D33_25140"/>
<gene>
    <name evidence="1" type="ORF">H1D33_25140</name>
</gene>
<dbReference type="EMBL" id="CP059322">
    <property type="protein sequence ID" value="QLQ36537.1"/>
    <property type="molecule type" value="Genomic_DNA"/>
</dbReference>
<dbReference type="AlphaFoldDB" id="A0A7L6B3L7"/>
<reference evidence="1 2" key="2">
    <citation type="journal article" date="2021" name="Mar. Drugs">
        <title>A New Micromonospora Strain with Antibiotic Activity Isolated from the Microbiome of a Mid-Atlantic Deep-Sea Sponge.</title>
        <authorList>
            <person name="Back C.R."/>
            <person name="Stennett H.L."/>
            <person name="Williams S.E."/>
            <person name="Wang L."/>
            <person name="Ojeda Gomez J."/>
            <person name="Abdulle O.M."/>
            <person name="Duffy T."/>
            <person name="Neal C."/>
            <person name="Mantell J."/>
            <person name="Jepson M.A."/>
            <person name="Hendry K.R."/>
            <person name="Powell D."/>
            <person name="Stach J.E.M."/>
            <person name="Essex-Lopresti A.E."/>
            <person name="Willis C.L."/>
            <person name="Curnow P."/>
            <person name="Race P.R."/>
        </authorList>
    </citation>
    <scope>NUCLEOTIDE SEQUENCE [LARGE SCALE GENOMIC DNA]</scope>
    <source>
        <strain evidence="1 2">28ISP2-46</strain>
    </source>
</reference>
<evidence type="ECO:0000313" key="1">
    <source>
        <dbReference type="EMBL" id="QLQ36537.1"/>
    </source>
</evidence>
<proteinExistence type="predicted"/>
<keyword evidence="2" id="KW-1185">Reference proteome</keyword>
<protein>
    <submittedName>
        <fullName evidence="1">Uncharacterized protein</fullName>
    </submittedName>
</protein>
<dbReference type="RefSeq" id="WP_181569052.1">
    <property type="nucleotide sequence ID" value="NZ_CP059322.2"/>
</dbReference>
<evidence type="ECO:0000313" key="2">
    <source>
        <dbReference type="Proteomes" id="UP000510844"/>
    </source>
</evidence>
<organism evidence="1 2">
    <name type="scientific">Micromonospora robiginosa</name>
    <dbReference type="NCBI Taxonomy" id="2749844"/>
    <lineage>
        <taxon>Bacteria</taxon>
        <taxon>Bacillati</taxon>
        <taxon>Actinomycetota</taxon>
        <taxon>Actinomycetes</taxon>
        <taxon>Micromonosporales</taxon>
        <taxon>Micromonosporaceae</taxon>
        <taxon>Micromonospora</taxon>
    </lineage>
</organism>
<reference evidence="2" key="1">
    <citation type="submission" date="2020-07" db="EMBL/GenBank/DDBJ databases">
        <title>A new Micromonospora strain with potent antibiotic activity isolated from the microbiome of a mid-Atlantic deep-sea sponge.</title>
        <authorList>
            <person name="Back C.R."/>
            <person name="Stennett H.L."/>
            <person name="Williams S.E."/>
            <person name="Wang L."/>
            <person name="Ojeda Gomez J."/>
            <person name="Abdulle O.M."/>
            <person name="Duffy T."/>
            <person name="Hendry K.R."/>
            <person name="Powell D."/>
            <person name="Stach J.E."/>
            <person name="Essex-Lopresti A.E."/>
            <person name="Willis C.L."/>
            <person name="Curnow P."/>
            <person name="Race P.R."/>
        </authorList>
    </citation>
    <scope>NUCLEOTIDE SEQUENCE [LARGE SCALE GENOMIC DNA]</scope>
    <source>
        <strain evidence="2">28ISP2-46</strain>
    </source>
</reference>
<accession>A0A7L6B3L7</accession>